<evidence type="ECO:0000256" key="2">
    <source>
        <dbReference type="ARBA" id="ARBA00022679"/>
    </source>
</evidence>
<dbReference type="AlphaFoldDB" id="A0A8H7DE64"/>
<evidence type="ECO:0000256" key="1">
    <source>
        <dbReference type="ARBA" id="ARBA00010209"/>
    </source>
</evidence>
<keyword evidence="2 3" id="KW-0808">Transferase</keyword>
<accession>A0A8H7DE64</accession>
<dbReference type="PANTHER" id="PTHR40627:SF4">
    <property type="entry name" value="PRENYLTRANSFERASE ASQH1-RELATED"/>
    <property type="match status" value="1"/>
</dbReference>
<evidence type="ECO:0000313" key="3">
    <source>
        <dbReference type="EMBL" id="KAF7369687.1"/>
    </source>
</evidence>
<protein>
    <submittedName>
        <fullName evidence="3">Aromatic prenyltransferase</fullName>
    </submittedName>
</protein>
<dbReference type="SFLD" id="SFLDS00036">
    <property type="entry name" value="Aromatic_Prenyltransferase"/>
    <property type="match status" value="1"/>
</dbReference>
<dbReference type="EMBL" id="JACAZI010000002">
    <property type="protein sequence ID" value="KAF7369687.1"/>
    <property type="molecule type" value="Genomic_DNA"/>
</dbReference>
<organism evidence="3 4">
    <name type="scientific">Mycena venus</name>
    <dbReference type="NCBI Taxonomy" id="2733690"/>
    <lineage>
        <taxon>Eukaryota</taxon>
        <taxon>Fungi</taxon>
        <taxon>Dikarya</taxon>
        <taxon>Basidiomycota</taxon>
        <taxon>Agaricomycotina</taxon>
        <taxon>Agaricomycetes</taxon>
        <taxon>Agaricomycetidae</taxon>
        <taxon>Agaricales</taxon>
        <taxon>Marasmiineae</taxon>
        <taxon>Mycenaceae</taxon>
        <taxon>Mycena</taxon>
    </lineage>
</organism>
<evidence type="ECO:0000313" key="4">
    <source>
        <dbReference type="Proteomes" id="UP000620124"/>
    </source>
</evidence>
<proteinExistence type="inferred from homology"/>
<name>A0A8H7DE64_9AGAR</name>
<dbReference type="InterPro" id="IPR033964">
    <property type="entry name" value="ABBA"/>
</dbReference>
<dbReference type="GO" id="GO:0016765">
    <property type="term" value="F:transferase activity, transferring alkyl or aryl (other than methyl) groups"/>
    <property type="evidence" value="ECO:0007669"/>
    <property type="project" value="InterPro"/>
</dbReference>
<comment type="similarity">
    <text evidence="1">Belongs to the tryptophan dimethylallyltransferase family.</text>
</comment>
<dbReference type="OrthoDB" id="3354387at2759"/>
<gene>
    <name evidence="3" type="ORF">MVEN_00299900</name>
</gene>
<dbReference type="GO" id="GO:0009820">
    <property type="term" value="P:alkaloid metabolic process"/>
    <property type="evidence" value="ECO:0007669"/>
    <property type="project" value="InterPro"/>
</dbReference>
<dbReference type="Pfam" id="PF11991">
    <property type="entry name" value="Trp_DMAT"/>
    <property type="match status" value="2"/>
</dbReference>
<dbReference type="InterPro" id="IPR017795">
    <property type="entry name" value="ABBA_NscD-like"/>
</dbReference>
<keyword evidence="4" id="KW-1185">Reference proteome</keyword>
<dbReference type="Proteomes" id="UP000620124">
    <property type="component" value="Unassembled WGS sequence"/>
</dbReference>
<comment type="caution">
    <text evidence="3">The sequence shown here is derived from an EMBL/GenBank/DDBJ whole genome shotgun (WGS) entry which is preliminary data.</text>
</comment>
<sequence>MDILLPTDFELGHGPAAQQDRHLAIQSKSESYWWHTIGGDIATLLHEAHYSARTQSAFLTFFKNVICPQLGPAPSTTSARSSLTIGGHPFEYCLEFVGVWLTPTQWSPPWLPRVPGFDASWYLSFRRFFDLAHLPLTEQRVLIASAGHQSPVELGFDIQHEHHPSPHSLPILAKVYFLPCFIAAARGITRWRAAKLAFSSLPGFESGNIPRLQAALALVDVFLTEKGVEWEDEVRYIATDFVKPEKARLKIYFRCPAGASVQEVWDACTLGGRITGMDGEDRAHLEGLIASIAGKADARDAGEVGMQTPQEAWHAKRTMVYMSLSDEHPRAGIEGARLGARARANGWGYCAADGRLVTEERVE</sequence>
<reference evidence="3" key="1">
    <citation type="submission" date="2020-05" db="EMBL/GenBank/DDBJ databases">
        <title>Mycena genomes resolve the evolution of fungal bioluminescence.</title>
        <authorList>
            <person name="Tsai I.J."/>
        </authorList>
    </citation>
    <scope>NUCLEOTIDE SEQUENCE</scope>
    <source>
        <strain evidence="3">CCC161011</strain>
    </source>
</reference>
<dbReference type="PANTHER" id="PTHR40627">
    <property type="entry name" value="INDOLE PRENYLTRANSFERASE TDIB-RELATED"/>
    <property type="match status" value="1"/>
</dbReference>